<feature type="coiled-coil region" evidence="1">
    <location>
        <begin position="115"/>
        <end position="142"/>
    </location>
</feature>
<name>A0ABR1Q2F3_9PEZI</name>
<dbReference type="Proteomes" id="UP001391051">
    <property type="component" value="Unassembled WGS sequence"/>
</dbReference>
<feature type="region of interest" description="Disordered" evidence="2">
    <location>
        <begin position="1"/>
        <end position="45"/>
    </location>
</feature>
<comment type="caution">
    <text evidence="3">The sequence shown here is derived from an EMBL/GenBank/DDBJ whole genome shotgun (WGS) entry which is preliminary data.</text>
</comment>
<dbReference type="RefSeq" id="XP_066696210.1">
    <property type="nucleotide sequence ID" value="XM_066846719.1"/>
</dbReference>
<feature type="compositionally biased region" description="Basic and acidic residues" evidence="2">
    <location>
        <begin position="14"/>
        <end position="31"/>
    </location>
</feature>
<sequence>MEGQLSSPYDSEGSQERMDESNEDNTLRVDDTAEDATTDSSRSELSSLDSDLYNKYFNTILRPTEAIERSGHALPMPMTAAIQHVPYPDALQPVLSLESPSLGHVDINMGCFELIQLHVERSQQLERELEELRKERKDLDTELLCRGEDIAHYKKEIERLKENQQH</sequence>
<evidence type="ECO:0000313" key="4">
    <source>
        <dbReference type="Proteomes" id="UP001391051"/>
    </source>
</evidence>
<gene>
    <name evidence="3" type="ORF">PG986_010497</name>
</gene>
<organism evidence="3 4">
    <name type="scientific">Apiospora aurea</name>
    <dbReference type="NCBI Taxonomy" id="335848"/>
    <lineage>
        <taxon>Eukaryota</taxon>
        <taxon>Fungi</taxon>
        <taxon>Dikarya</taxon>
        <taxon>Ascomycota</taxon>
        <taxon>Pezizomycotina</taxon>
        <taxon>Sordariomycetes</taxon>
        <taxon>Xylariomycetidae</taxon>
        <taxon>Amphisphaeriales</taxon>
        <taxon>Apiosporaceae</taxon>
        <taxon>Apiospora</taxon>
    </lineage>
</organism>
<protein>
    <submittedName>
        <fullName evidence="3">Uncharacterized protein</fullName>
    </submittedName>
</protein>
<accession>A0ABR1Q2F3</accession>
<evidence type="ECO:0000256" key="2">
    <source>
        <dbReference type="SAM" id="MobiDB-lite"/>
    </source>
</evidence>
<evidence type="ECO:0000256" key="1">
    <source>
        <dbReference type="SAM" id="Coils"/>
    </source>
</evidence>
<dbReference type="GeneID" id="92079781"/>
<keyword evidence="1" id="KW-0175">Coiled coil</keyword>
<keyword evidence="4" id="KW-1185">Reference proteome</keyword>
<reference evidence="3 4" key="1">
    <citation type="submission" date="2023-01" db="EMBL/GenBank/DDBJ databases">
        <title>Analysis of 21 Apiospora genomes using comparative genomics revels a genus with tremendous synthesis potential of carbohydrate active enzymes and secondary metabolites.</title>
        <authorList>
            <person name="Sorensen T."/>
        </authorList>
    </citation>
    <scope>NUCLEOTIDE SEQUENCE [LARGE SCALE GENOMIC DNA]</scope>
    <source>
        <strain evidence="3 4">CBS 24483</strain>
    </source>
</reference>
<proteinExistence type="predicted"/>
<dbReference type="EMBL" id="JAQQWE010000007">
    <property type="protein sequence ID" value="KAK7946176.1"/>
    <property type="molecule type" value="Genomic_DNA"/>
</dbReference>
<evidence type="ECO:0000313" key="3">
    <source>
        <dbReference type="EMBL" id="KAK7946176.1"/>
    </source>
</evidence>